<organism evidence="3 4">
    <name type="scientific">Rousettus aegyptiacus</name>
    <name type="common">Egyptian fruit bat</name>
    <name type="synonym">Pteropus aegyptiacus</name>
    <dbReference type="NCBI Taxonomy" id="9407"/>
    <lineage>
        <taxon>Eukaryota</taxon>
        <taxon>Metazoa</taxon>
        <taxon>Chordata</taxon>
        <taxon>Craniata</taxon>
        <taxon>Vertebrata</taxon>
        <taxon>Euteleostomi</taxon>
        <taxon>Mammalia</taxon>
        <taxon>Eutheria</taxon>
        <taxon>Laurasiatheria</taxon>
        <taxon>Chiroptera</taxon>
        <taxon>Yinpterochiroptera</taxon>
        <taxon>Pteropodoidea</taxon>
        <taxon>Pteropodidae</taxon>
        <taxon>Rousettinae</taxon>
        <taxon>Rousettus</taxon>
    </lineage>
</organism>
<dbReference type="GO" id="GO:0030414">
    <property type="term" value="F:peptidase inhibitor activity"/>
    <property type="evidence" value="ECO:0007669"/>
    <property type="project" value="InterPro"/>
</dbReference>
<evidence type="ECO:0000313" key="4">
    <source>
        <dbReference type="Proteomes" id="UP000593571"/>
    </source>
</evidence>
<dbReference type="GO" id="GO:0005576">
    <property type="term" value="C:extracellular region"/>
    <property type="evidence" value="ECO:0007669"/>
    <property type="project" value="InterPro"/>
</dbReference>
<evidence type="ECO:0000256" key="1">
    <source>
        <dbReference type="SAM" id="SignalP"/>
    </source>
</evidence>
<dbReference type="InterPro" id="IPR008197">
    <property type="entry name" value="WAP_dom"/>
</dbReference>
<proteinExistence type="predicted"/>
<keyword evidence="4" id="KW-1185">Reference proteome</keyword>
<dbReference type="InterPro" id="IPR036645">
    <property type="entry name" value="Elafin-like_sf"/>
</dbReference>
<reference evidence="3 4" key="1">
    <citation type="journal article" date="2020" name="Nature">
        <title>Six reference-quality genomes reveal evolution of bat adaptations.</title>
        <authorList>
            <person name="Jebb D."/>
            <person name="Huang Z."/>
            <person name="Pippel M."/>
            <person name="Hughes G.M."/>
            <person name="Lavrichenko K."/>
            <person name="Devanna P."/>
            <person name="Winkler S."/>
            <person name="Jermiin L.S."/>
            <person name="Skirmuntt E.C."/>
            <person name="Katzourakis A."/>
            <person name="Burkitt-Gray L."/>
            <person name="Ray D.A."/>
            <person name="Sullivan K.A.M."/>
            <person name="Roscito J.G."/>
            <person name="Kirilenko B.M."/>
            <person name="Davalos L.M."/>
            <person name="Corthals A.P."/>
            <person name="Power M.L."/>
            <person name="Jones G."/>
            <person name="Ransome R.D."/>
            <person name="Dechmann D.K.N."/>
            <person name="Locatelli A.G."/>
            <person name="Puechmaille S.J."/>
            <person name="Fedrigo O."/>
            <person name="Jarvis E.D."/>
            <person name="Hiller M."/>
            <person name="Vernes S.C."/>
            <person name="Myers E.W."/>
            <person name="Teeling E.C."/>
        </authorList>
    </citation>
    <scope>NUCLEOTIDE SEQUENCE [LARGE SCALE GENOMIC DNA]</scope>
    <source>
        <strain evidence="3">MRouAeg1</strain>
        <tissue evidence="3">Muscle</tissue>
    </source>
</reference>
<dbReference type="Pfam" id="PF00095">
    <property type="entry name" value="WAP"/>
    <property type="match status" value="1"/>
</dbReference>
<dbReference type="SUPFAM" id="SSF57256">
    <property type="entry name" value="Elafin-like"/>
    <property type="match status" value="1"/>
</dbReference>
<keyword evidence="1" id="KW-0732">Signal</keyword>
<sequence>MKLAGFLLLVFLITLSLEVLELQAAVRPLQFLGSCIELCRSDWDCDTGERCVSNGCGHICVSD</sequence>
<feature type="signal peptide" evidence="1">
    <location>
        <begin position="1"/>
        <end position="16"/>
    </location>
</feature>
<protein>
    <recommendedName>
        <fullName evidence="2">WAP domain-containing protein</fullName>
    </recommendedName>
</protein>
<feature type="chain" id="PRO_5029443316" description="WAP domain-containing protein" evidence="1">
    <location>
        <begin position="17"/>
        <end position="63"/>
    </location>
</feature>
<dbReference type="Gene3D" id="4.10.75.10">
    <property type="entry name" value="Elafin-like"/>
    <property type="match status" value="1"/>
</dbReference>
<feature type="domain" description="WAP" evidence="2">
    <location>
        <begin position="32"/>
        <end position="61"/>
    </location>
</feature>
<dbReference type="EMBL" id="JACASE010000006">
    <property type="protein sequence ID" value="KAF6459746.1"/>
    <property type="molecule type" value="Genomic_DNA"/>
</dbReference>
<dbReference type="AlphaFoldDB" id="A0A7J8GIH5"/>
<evidence type="ECO:0000259" key="2">
    <source>
        <dbReference type="Pfam" id="PF00095"/>
    </source>
</evidence>
<evidence type="ECO:0000313" key="3">
    <source>
        <dbReference type="EMBL" id="KAF6459746.1"/>
    </source>
</evidence>
<name>A0A7J8GIH5_ROUAE</name>
<gene>
    <name evidence="3" type="ORF">HJG63_020661</name>
</gene>
<comment type="caution">
    <text evidence="3">The sequence shown here is derived from an EMBL/GenBank/DDBJ whole genome shotgun (WGS) entry which is preliminary data.</text>
</comment>
<dbReference type="Proteomes" id="UP000593571">
    <property type="component" value="Unassembled WGS sequence"/>
</dbReference>
<accession>A0A7J8GIH5</accession>